<dbReference type="EMBL" id="JABCRI010000016">
    <property type="protein sequence ID" value="KAF8392275.1"/>
    <property type="molecule type" value="Genomic_DNA"/>
</dbReference>
<sequence length="161" mass="17811">MARCSKCDDGMLMEAVIALIIFLQAHPDAKGMRGKLIEMLNELSIVCGADQATGQTSSRPMESNTIGSSHHSGKRTKRSVVAHAIGRLAEAIERIHNVVNDEALVQKIEELEGVDEATSVIALEFLNDNPMKAKTFMQLSSNERRSFLIFRHLSDYGVRRS</sequence>
<dbReference type="PANTHER" id="PTHR46929">
    <property type="entry name" value="EXPRESSED PROTEIN"/>
    <property type="match status" value="1"/>
</dbReference>
<organism evidence="2 3">
    <name type="scientific">Tetracentron sinense</name>
    <name type="common">Spur-leaf</name>
    <dbReference type="NCBI Taxonomy" id="13715"/>
    <lineage>
        <taxon>Eukaryota</taxon>
        <taxon>Viridiplantae</taxon>
        <taxon>Streptophyta</taxon>
        <taxon>Embryophyta</taxon>
        <taxon>Tracheophyta</taxon>
        <taxon>Spermatophyta</taxon>
        <taxon>Magnoliopsida</taxon>
        <taxon>Trochodendrales</taxon>
        <taxon>Trochodendraceae</taxon>
        <taxon>Tetracentron</taxon>
    </lineage>
</organism>
<reference evidence="2 3" key="1">
    <citation type="submission" date="2020-04" db="EMBL/GenBank/DDBJ databases">
        <title>Plant Genome Project.</title>
        <authorList>
            <person name="Zhang R.-G."/>
        </authorList>
    </citation>
    <scope>NUCLEOTIDE SEQUENCE [LARGE SCALE GENOMIC DNA]</scope>
    <source>
        <strain evidence="2">YNK0</strain>
        <tissue evidence="2">Leaf</tissue>
    </source>
</reference>
<dbReference type="PANTHER" id="PTHR46929:SF3">
    <property type="entry name" value="MYB_SANT-LIKE DOMAIN-CONTAINING PROTEIN"/>
    <property type="match status" value="1"/>
</dbReference>
<evidence type="ECO:0000313" key="2">
    <source>
        <dbReference type="EMBL" id="KAF8392275.1"/>
    </source>
</evidence>
<comment type="caution">
    <text evidence="2">The sequence shown here is derived from an EMBL/GenBank/DDBJ whole genome shotgun (WGS) entry which is preliminary data.</text>
</comment>
<name>A0A834YRE5_TETSI</name>
<keyword evidence="3" id="KW-1185">Reference proteome</keyword>
<protein>
    <submittedName>
        <fullName evidence="2">Uncharacterized protein</fullName>
    </submittedName>
</protein>
<dbReference type="Proteomes" id="UP000655225">
    <property type="component" value="Unassembled WGS sequence"/>
</dbReference>
<evidence type="ECO:0000256" key="1">
    <source>
        <dbReference type="SAM" id="MobiDB-lite"/>
    </source>
</evidence>
<dbReference type="OrthoDB" id="611564at2759"/>
<proteinExistence type="predicted"/>
<gene>
    <name evidence="2" type="ORF">HHK36_022617</name>
</gene>
<feature type="compositionally biased region" description="Polar residues" evidence="1">
    <location>
        <begin position="52"/>
        <end position="70"/>
    </location>
</feature>
<feature type="region of interest" description="Disordered" evidence="1">
    <location>
        <begin position="52"/>
        <end position="73"/>
    </location>
</feature>
<evidence type="ECO:0000313" key="3">
    <source>
        <dbReference type="Proteomes" id="UP000655225"/>
    </source>
</evidence>
<dbReference type="AlphaFoldDB" id="A0A834YRE5"/>
<accession>A0A834YRE5</accession>